<sequence length="255" mass="28344">MSELMGSAEYPLWAFVGGAYFWLQGGDDGLQEAKRADERRQTVTTNTADLASLGDPAMRSANGGALGASRKHRTEEELEDLARWENGCNSFMMDALRKTFQDSEPMLLFNGGKPAIQGALWRKGKSGRRWQRRICFLLSNGMFYYFHLEGDGTPLGCIYLNAEATCQAAQKNGWEFTICTMENVFEFKGETAEEMNRWIDAIEDVLAHLTSDGEMNSEPGSVQGALTRISSSFADMRSSLVDTYLESVIQVLPGK</sequence>
<protein>
    <recommendedName>
        <fullName evidence="2">PH domain-containing protein</fullName>
    </recommendedName>
</protein>
<feature type="region of interest" description="Disordered" evidence="1">
    <location>
        <begin position="33"/>
        <end position="72"/>
    </location>
</feature>
<dbReference type="EMBL" id="LGRX02013261">
    <property type="protein sequence ID" value="KAK3266285.1"/>
    <property type="molecule type" value="Genomic_DNA"/>
</dbReference>
<dbReference type="AlphaFoldDB" id="A0AAE0KZK9"/>
<evidence type="ECO:0000259" key="2">
    <source>
        <dbReference type="PROSITE" id="PS50003"/>
    </source>
</evidence>
<dbReference type="InterPro" id="IPR011993">
    <property type="entry name" value="PH-like_dom_sf"/>
</dbReference>
<dbReference type="SMART" id="SM00233">
    <property type="entry name" value="PH"/>
    <property type="match status" value="1"/>
</dbReference>
<organism evidence="3 4">
    <name type="scientific">Cymbomonas tetramitiformis</name>
    <dbReference type="NCBI Taxonomy" id="36881"/>
    <lineage>
        <taxon>Eukaryota</taxon>
        <taxon>Viridiplantae</taxon>
        <taxon>Chlorophyta</taxon>
        <taxon>Pyramimonadophyceae</taxon>
        <taxon>Pyramimonadales</taxon>
        <taxon>Pyramimonadaceae</taxon>
        <taxon>Cymbomonas</taxon>
    </lineage>
</organism>
<proteinExistence type="predicted"/>
<dbReference type="SUPFAM" id="SSF50729">
    <property type="entry name" value="PH domain-like"/>
    <property type="match status" value="1"/>
</dbReference>
<dbReference type="Proteomes" id="UP001190700">
    <property type="component" value="Unassembled WGS sequence"/>
</dbReference>
<accession>A0AAE0KZK9</accession>
<dbReference type="InterPro" id="IPR001849">
    <property type="entry name" value="PH_domain"/>
</dbReference>
<dbReference type="Pfam" id="PF00169">
    <property type="entry name" value="PH"/>
    <property type="match status" value="1"/>
</dbReference>
<name>A0AAE0KZK9_9CHLO</name>
<evidence type="ECO:0000256" key="1">
    <source>
        <dbReference type="SAM" id="MobiDB-lite"/>
    </source>
</evidence>
<evidence type="ECO:0000313" key="3">
    <source>
        <dbReference type="EMBL" id="KAK3266285.1"/>
    </source>
</evidence>
<evidence type="ECO:0000313" key="4">
    <source>
        <dbReference type="Proteomes" id="UP001190700"/>
    </source>
</evidence>
<dbReference type="PROSITE" id="PS50003">
    <property type="entry name" value="PH_DOMAIN"/>
    <property type="match status" value="1"/>
</dbReference>
<dbReference type="CDD" id="cd00821">
    <property type="entry name" value="PH"/>
    <property type="match status" value="1"/>
</dbReference>
<dbReference type="Gene3D" id="2.30.29.30">
    <property type="entry name" value="Pleckstrin-homology domain (PH domain)/Phosphotyrosine-binding domain (PTB)"/>
    <property type="match status" value="1"/>
</dbReference>
<comment type="caution">
    <text evidence="3">The sequence shown here is derived from an EMBL/GenBank/DDBJ whole genome shotgun (WGS) entry which is preliminary data.</text>
</comment>
<gene>
    <name evidence="3" type="ORF">CYMTET_25078</name>
</gene>
<keyword evidence="4" id="KW-1185">Reference proteome</keyword>
<reference evidence="3 4" key="1">
    <citation type="journal article" date="2015" name="Genome Biol. Evol.">
        <title>Comparative Genomics of a Bacterivorous Green Alga Reveals Evolutionary Causalities and Consequences of Phago-Mixotrophic Mode of Nutrition.</title>
        <authorList>
            <person name="Burns J.A."/>
            <person name="Paasch A."/>
            <person name="Narechania A."/>
            <person name="Kim E."/>
        </authorList>
    </citation>
    <scope>NUCLEOTIDE SEQUENCE [LARGE SCALE GENOMIC DNA]</scope>
    <source>
        <strain evidence="3 4">PLY_AMNH</strain>
    </source>
</reference>
<feature type="domain" description="PH" evidence="2">
    <location>
        <begin position="113"/>
        <end position="207"/>
    </location>
</feature>